<dbReference type="GO" id="GO:0016987">
    <property type="term" value="F:sigma factor activity"/>
    <property type="evidence" value="ECO:0007669"/>
    <property type="project" value="UniProtKB-UniRule"/>
</dbReference>
<keyword evidence="4 6" id="KW-0238">DNA-binding</keyword>
<comment type="function">
    <text evidence="6">Sigma factors are initiation factors that promote the attachment of RNA polymerase to specific initiation sites and are then released. This sigma factor controls the expression of flagella-related genes.</text>
</comment>
<dbReference type="KEGG" id="llp:GH975_06590"/>
<dbReference type="Gene3D" id="1.10.1740.10">
    <property type="match status" value="1"/>
</dbReference>
<dbReference type="PANTHER" id="PTHR30385">
    <property type="entry name" value="SIGMA FACTOR F FLAGELLAR"/>
    <property type="match status" value="1"/>
</dbReference>
<dbReference type="InterPro" id="IPR007624">
    <property type="entry name" value="RNA_pol_sigma70_r3"/>
</dbReference>
<comment type="caution">
    <text evidence="6">Lacks conserved residue(s) required for the propagation of feature annotation.</text>
</comment>
<comment type="similarity">
    <text evidence="6">Belongs to the sigma-70 factor family. FliA subfamily.</text>
</comment>
<dbReference type="Pfam" id="PF04542">
    <property type="entry name" value="Sigma70_r2"/>
    <property type="match status" value="1"/>
</dbReference>
<dbReference type="InterPro" id="IPR007630">
    <property type="entry name" value="RNA_pol_sigma70_r4"/>
</dbReference>
<keyword evidence="11" id="KW-1185">Reference proteome</keyword>
<accession>A0A5Q2Q773</accession>
<dbReference type="Gene3D" id="1.20.140.160">
    <property type="match status" value="1"/>
</dbReference>
<dbReference type="NCBIfam" id="TIGR02479">
    <property type="entry name" value="FliA_WhiG"/>
    <property type="match status" value="1"/>
</dbReference>
<dbReference type="SUPFAM" id="SSF88659">
    <property type="entry name" value="Sigma3 and sigma4 domains of RNA polymerase sigma factors"/>
    <property type="match status" value="2"/>
</dbReference>
<feature type="DNA-binding region" description="H-T-H motif" evidence="6">
    <location>
        <begin position="214"/>
        <end position="233"/>
    </location>
</feature>
<feature type="domain" description="RNA polymerase sigma-70 region 2" evidence="8">
    <location>
        <begin position="25"/>
        <end position="94"/>
    </location>
</feature>
<proteinExistence type="inferred from homology"/>
<keyword evidence="5 6" id="KW-0804">Transcription</keyword>
<evidence type="ECO:0000313" key="10">
    <source>
        <dbReference type="EMBL" id="QGG80259.1"/>
    </source>
</evidence>
<dbReference type="InterPro" id="IPR028617">
    <property type="entry name" value="Sigma70_FliA"/>
</dbReference>
<feature type="domain" description="RNA polymerase sigma-70 region 3" evidence="7">
    <location>
        <begin position="102"/>
        <end position="160"/>
    </location>
</feature>
<feature type="region of interest" description="Sigma-70 factor domain-4" evidence="6">
    <location>
        <begin position="192"/>
        <end position="240"/>
    </location>
</feature>
<protein>
    <recommendedName>
        <fullName evidence="6">RNA polymerase sigma factor FliA</fullName>
    </recommendedName>
    <alternativeName>
        <fullName evidence="6">RNA polymerase sigma factor for flagellar operon</fullName>
    </alternativeName>
    <alternativeName>
        <fullName evidence="6">Sigma F</fullName>
    </alternativeName>
    <alternativeName>
        <fullName evidence="6">Sigma-28</fullName>
    </alternativeName>
</protein>
<feature type="domain" description="RNA polymerase sigma-70 region 4" evidence="9">
    <location>
        <begin position="193"/>
        <end position="240"/>
    </location>
</feature>
<evidence type="ECO:0000256" key="3">
    <source>
        <dbReference type="ARBA" id="ARBA00023082"/>
    </source>
</evidence>
<organism evidence="10 11">
    <name type="scientific">Litorivicinus lipolyticus</name>
    <dbReference type="NCBI Taxonomy" id="418701"/>
    <lineage>
        <taxon>Bacteria</taxon>
        <taxon>Pseudomonadati</taxon>
        <taxon>Pseudomonadota</taxon>
        <taxon>Gammaproteobacteria</taxon>
        <taxon>Oceanospirillales</taxon>
        <taxon>Litorivicinaceae</taxon>
        <taxon>Litorivicinus</taxon>
    </lineage>
</organism>
<evidence type="ECO:0000256" key="1">
    <source>
        <dbReference type="ARBA" id="ARBA00022490"/>
    </source>
</evidence>
<dbReference type="GO" id="GO:0006352">
    <property type="term" value="P:DNA-templated transcription initiation"/>
    <property type="evidence" value="ECO:0007669"/>
    <property type="project" value="UniProtKB-UniRule"/>
</dbReference>
<dbReference type="AlphaFoldDB" id="A0A5Q2Q773"/>
<keyword evidence="3 6" id="KW-0731">Sigma factor</keyword>
<evidence type="ECO:0000259" key="7">
    <source>
        <dbReference type="Pfam" id="PF04539"/>
    </source>
</evidence>
<dbReference type="InterPro" id="IPR014284">
    <property type="entry name" value="RNA_pol_sigma-70_dom"/>
</dbReference>
<dbReference type="GO" id="GO:0003677">
    <property type="term" value="F:DNA binding"/>
    <property type="evidence" value="ECO:0007669"/>
    <property type="project" value="UniProtKB-UniRule"/>
</dbReference>
<dbReference type="GO" id="GO:0003899">
    <property type="term" value="F:DNA-directed RNA polymerase activity"/>
    <property type="evidence" value="ECO:0007669"/>
    <property type="project" value="InterPro"/>
</dbReference>
<reference evidence="10 11" key="1">
    <citation type="submission" date="2019-11" db="EMBL/GenBank/DDBJ databases">
        <authorList>
            <person name="Khan S.A."/>
            <person name="Jeon C.O."/>
            <person name="Chun B.H."/>
        </authorList>
    </citation>
    <scope>NUCLEOTIDE SEQUENCE [LARGE SCALE GENOMIC DNA]</scope>
    <source>
        <strain evidence="10 11">IMCC 1097</strain>
    </source>
</reference>
<sequence>MATLASNPYQTPEAAHARVHHLMLETAPLVKRIAHHLLMRLPSHIEVDDLIQAGMIGLAEAAGKFDGTKGATFSTYAGIRIRGAMLDEIRRLGWAPRSVHRKAREIAEMIAEIERETGSAASETLVAQRLGITLDEYHGTLADVSGSRLFSYDELSDPEDDAGFSIGAIASAELSPEQNNEKAAFTKALATQIDKLPEREKLVLALYYQEELNLKEIGEVLGVTESRVSQIHSQAAARLRGRLSMWNEHS</sequence>
<dbReference type="NCBIfam" id="NF005413">
    <property type="entry name" value="PRK06986.1"/>
    <property type="match status" value="1"/>
</dbReference>
<comment type="subcellular location">
    <subcellularLocation>
        <location evidence="6">Cytoplasm</location>
    </subcellularLocation>
</comment>
<dbReference type="InterPro" id="IPR007627">
    <property type="entry name" value="RNA_pol_sigma70_r2"/>
</dbReference>
<dbReference type="PRINTS" id="PR00046">
    <property type="entry name" value="SIGMA70FCT"/>
</dbReference>
<dbReference type="InterPro" id="IPR013324">
    <property type="entry name" value="RNA_pol_sigma_r3/r4-like"/>
</dbReference>
<dbReference type="InterPro" id="IPR013325">
    <property type="entry name" value="RNA_pol_sigma_r2"/>
</dbReference>
<gene>
    <name evidence="6" type="primary">fliA</name>
    <name evidence="10" type="ORF">GH975_06590</name>
</gene>
<dbReference type="Proteomes" id="UP000388235">
    <property type="component" value="Chromosome"/>
</dbReference>
<keyword evidence="2 6" id="KW-0805">Transcription regulation</keyword>
<evidence type="ECO:0000256" key="2">
    <source>
        <dbReference type="ARBA" id="ARBA00023015"/>
    </source>
</evidence>
<dbReference type="SUPFAM" id="SSF88946">
    <property type="entry name" value="Sigma2 domain of RNA polymerase sigma factors"/>
    <property type="match status" value="1"/>
</dbReference>
<name>A0A5Q2Q773_9GAMM</name>
<dbReference type="InterPro" id="IPR012845">
    <property type="entry name" value="RNA_pol_sigma_FliA_WhiG"/>
</dbReference>
<dbReference type="OrthoDB" id="9799825at2"/>
<dbReference type="NCBIfam" id="TIGR02937">
    <property type="entry name" value="sigma70-ECF"/>
    <property type="match status" value="1"/>
</dbReference>
<dbReference type="PIRSF" id="PIRSF000770">
    <property type="entry name" value="RNA_pol_sigma-SigE/K"/>
    <property type="match status" value="1"/>
</dbReference>
<feature type="short sequence motif" description="Interaction with polymerase core subunit RpoC" evidence="6">
    <location>
        <begin position="49"/>
        <end position="52"/>
    </location>
</feature>
<dbReference type="EMBL" id="CP045871">
    <property type="protein sequence ID" value="QGG80259.1"/>
    <property type="molecule type" value="Genomic_DNA"/>
</dbReference>
<evidence type="ECO:0000259" key="9">
    <source>
        <dbReference type="Pfam" id="PF04545"/>
    </source>
</evidence>
<dbReference type="InterPro" id="IPR000943">
    <property type="entry name" value="RNA_pol_sigma70"/>
</dbReference>
<dbReference type="RefSeq" id="WP_153713763.1">
    <property type="nucleotide sequence ID" value="NZ_CP045871.1"/>
</dbReference>
<dbReference type="GO" id="GO:0005737">
    <property type="term" value="C:cytoplasm"/>
    <property type="evidence" value="ECO:0007669"/>
    <property type="project" value="UniProtKB-SubCell"/>
</dbReference>
<feature type="region of interest" description="Sigma-70 factor domain-2" evidence="6">
    <location>
        <begin position="22"/>
        <end position="94"/>
    </location>
</feature>
<evidence type="ECO:0000313" key="11">
    <source>
        <dbReference type="Proteomes" id="UP000388235"/>
    </source>
</evidence>
<evidence type="ECO:0000259" key="8">
    <source>
        <dbReference type="Pfam" id="PF04542"/>
    </source>
</evidence>
<evidence type="ECO:0000256" key="4">
    <source>
        <dbReference type="ARBA" id="ARBA00023125"/>
    </source>
</evidence>
<dbReference type="HAMAP" id="MF_00962">
    <property type="entry name" value="Sigma70_FliA"/>
    <property type="match status" value="1"/>
</dbReference>
<dbReference type="PANTHER" id="PTHR30385:SF7">
    <property type="entry name" value="RNA POLYMERASE SIGMA FACTOR FLIA"/>
    <property type="match status" value="1"/>
</dbReference>
<dbReference type="CDD" id="cd06171">
    <property type="entry name" value="Sigma70_r4"/>
    <property type="match status" value="1"/>
</dbReference>
<dbReference type="Pfam" id="PF04545">
    <property type="entry name" value="Sigma70_r4"/>
    <property type="match status" value="1"/>
</dbReference>
<evidence type="ECO:0000256" key="5">
    <source>
        <dbReference type="ARBA" id="ARBA00023163"/>
    </source>
</evidence>
<keyword evidence="1 6" id="KW-0963">Cytoplasm</keyword>
<evidence type="ECO:0000256" key="6">
    <source>
        <dbReference type="HAMAP-Rule" id="MF_00962"/>
    </source>
</evidence>
<dbReference type="Pfam" id="PF04539">
    <property type="entry name" value="Sigma70_r3"/>
    <property type="match status" value="1"/>
</dbReference>